<comment type="subcellular location">
    <subcellularLocation>
        <location evidence="1">Cell envelope</location>
    </subcellularLocation>
</comment>
<gene>
    <name evidence="10" type="ORF">AKL17_0843</name>
</gene>
<evidence type="ECO:0000313" key="10">
    <source>
        <dbReference type="EMBL" id="AMY68102.1"/>
    </source>
</evidence>
<dbReference type="STRING" id="1335048.AKL17_0843"/>
<feature type="domain" description="Fe/B12 periplasmic-binding" evidence="9">
    <location>
        <begin position="54"/>
        <end position="321"/>
    </location>
</feature>
<evidence type="ECO:0000256" key="3">
    <source>
        <dbReference type="ARBA" id="ARBA00022448"/>
    </source>
</evidence>
<proteinExistence type="inferred from homology"/>
<feature type="region of interest" description="Disordered" evidence="7">
    <location>
        <begin position="319"/>
        <end position="339"/>
    </location>
</feature>
<dbReference type="PROSITE" id="PS50983">
    <property type="entry name" value="FE_B12_PBP"/>
    <property type="match status" value="1"/>
</dbReference>
<dbReference type="EMBL" id="CP012661">
    <property type="protein sequence ID" value="AMY68102.1"/>
    <property type="molecule type" value="Genomic_DNA"/>
</dbReference>
<accession>A0A159YZQ1</accession>
<feature type="signal peptide" evidence="8">
    <location>
        <begin position="1"/>
        <end position="32"/>
    </location>
</feature>
<dbReference type="GO" id="GO:1901678">
    <property type="term" value="P:iron coordination entity transport"/>
    <property type="evidence" value="ECO:0007669"/>
    <property type="project" value="UniProtKB-ARBA"/>
</dbReference>
<dbReference type="Proteomes" id="UP000076128">
    <property type="component" value="Chromosome"/>
</dbReference>
<dbReference type="PANTHER" id="PTHR30532">
    <property type="entry name" value="IRON III DICITRATE-BINDING PERIPLASMIC PROTEIN"/>
    <property type="match status" value="1"/>
</dbReference>
<evidence type="ECO:0000313" key="11">
    <source>
        <dbReference type="Proteomes" id="UP000076128"/>
    </source>
</evidence>
<evidence type="ECO:0000256" key="4">
    <source>
        <dbReference type="ARBA" id="ARBA00022496"/>
    </source>
</evidence>
<evidence type="ECO:0000256" key="5">
    <source>
        <dbReference type="ARBA" id="ARBA00022729"/>
    </source>
</evidence>
<dbReference type="AlphaFoldDB" id="A0A159YZQ1"/>
<dbReference type="Gene3D" id="3.40.50.1980">
    <property type="entry name" value="Nitrogenase molybdenum iron protein domain"/>
    <property type="match status" value="2"/>
</dbReference>
<keyword evidence="4" id="KW-0406">Ion transport</keyword>
<dbReference type="InterPro" id="IPR051313">
    <property type="entry name" value="Bact_iron-sidero_bind"/>
</dbReference>
<keyword evidence="5 8" id="KW-0732">Signal</keyword>
<evidence type="ECO:0000256" key="8">
    <source>
        <dbReference type="SAM" id="SignalP"/>
    </source>
</evidence>
<dbReference type="OrthoDB" id="1846031at2"/>
<keyword evidence="4" id="KW-0408">Iron</keyword>
<keyword evidence="3" id="KW-0813">Transport</keyword>
<evidence type="ECO:0000256" key="7">
    <source>
        <dbReference type="SAM" id="MobiDB-lite"/>
    </source>
</evidence>
<feature type="chain" id="PRO_5007811604" evidence="8">
    <location>
        <begin position="33"/>
        <end position="339"/>
    </location>
</feature>
<organism evidence="10 11">
    <name type="scientific">Frigidibacter mobilis</name>
    <dbReference type="NCBI Taxonomy" id="1335048"/>
    <lineage>
        <taxon>Bacteria</taxon>
        <taxon>Pseudomonadati</taxon>
        <taxon>Pseudomonadota</taxon>
        <taxon>Alphaproteobacteria</taxon>
        <taxon>Rhodobacterales</taxon>
        <taxon>Paracoccaceae</taxon>
        <taxon>Frigidibacter</taxon>
    </lineage>
</organism>
<dbReference type="Pfam" id="PF01497">
    <property type="entry name" value="Peripla_BP_2"/>
    <property type="match status" value="1"/>
</dbReference>
<protein>
    <submittedName>
        <fullName evidence="10">Periplasmic binding protein</fullName>
    </submittedName>
</protein>
<comment type="similarity">
    <text evidence="2">Belongs to the bacterial solute-binding protein 8 family.</text>
</comment>
<keyword evidence="11" id="KW-1185">Reference proteome</keyword>
<keyword evidence="6" id="KW-0175">Coiled coil</keyword>
<evidence type="ECO:0000256" key="6">
    <source>
        <dbReference type="SAM" id="Coils"/>
    </source>
</evidence>
<sequence>MTRCPPLRPSLRPFMRLLALVLALLAPLAAAAQDFPQRFTHSFGETVVAGQPRRVVSLGYAGHDNLLAIGVVPVAIRHWFGDTPHGVWPWAEADLGEARPLVLRGEVSMEQVAALAPDLILAVGSGITAEEYAVLSQIAPTIASEAEYGSFNTPWDIHALTLGRATGRLAEAEAAVARIRARMAAMQAAHPGWKGQTGAVAYLWAGEPGAFLPGDTRANLLTDLGFAPPPAIAGMAGPDRFFVPLSPEDLAPLEAGVLIWMGESGDASALGALPLRRTLRAHAEGREIWADPLLAAAMSHASLSSLPYALDRLEPELAPAADGDPATPVPSAVAAGLAP</sequence>
<keyword evidence="4" id="KW-0410">Iron transport</keyword>
<dbReference type="RefSeq" id="WP_066809976.1">
    <property type="nucleotide sequence ID" value="NZ_CP012661.1"/>
</dbReference>
<dbReference type="GO" id="GO:0030288">
    <property type="term" value="C:outer membrane-bounded periplasmic space"/>
    <property type="evidence" value="ECO:0007669"/>
    <property type="project" value="TreeGrafter"/>
</dbReference>
<evidence type="ECO:0000259" key="9">
    <source>
        <dbReference type="PROSITE" id="PS50983"/>
    </source>
</evidence>
<dbReference type="PATRIC" id="fig|1335048.3.peg.875"/>
<dbReference type="SUPFAM" id="SSF53807">
    <property type="entry name" value="Helical backbone' metal receptor"/>
    <property type="match status" value="1"/>
</dbReference>
<dbReference type="KEGG" id="daa:AKL17_0843"/>
<evidence type="ECO:0000256" key="1">
    <source>
        <dbReference type="ARBA" id="ARBA00004196"/>
    </source>
</evidence>
<reference evidence="10 11" key="1">
    <citation type="submission" date="2015-09" db="EMBL/GenBank/DDBJ databases">
        <title>Complete genome sequence of Defluviimonas alba cai42t isolated from an oilfield in Xinjiang.</title>
        <authorList>
            <person name="Geng S."/>
            <person name="Pan X."/>
            <person name="Wu X."/>
        </authorList>
    </citation>
    <scope>NUCLEOTIDE SEQUENCE [LARGE SCALE GENOMIC DNA]</scope>
    <source>
        <strain evidence="11">cai42</strain>
    </source>
</reference>
<dbReference type="InterPro" id="IPR002491">
    <property type="entry name" value="ABC_transptr_periplasmic_BD"/>
</dbReference>
<name>A0A159YZQ1_9RHOB</name>
<dbReference type="PANTHER" id="PTHR30532:SF24">
    <property type="entry name" value="FERRIC ENTEROBACTIN-BINDING PERIPLASMIC PROTEIN FEPB"/>
    <property type="match status" value="1"/>
</dbReference>
<evidence type="ECO:0000256" key="2">
    <source>
        <dbReference type="ARBA" id="ARBA00008814"/>
    </source>
</evidence>
<feature type="coiled-coil region" evidence="6">
    <location>
        <begin position="162"/>
        <end position="189"/>
    </location>
</feature>